<dbReference type="EMBL" id="CP063373">
    <property type="protein sequence ID" value="QOV33126.1"/>
    <property type="molecule type" value="Genomic_DNA"/>
</dbReference>
<dbReference type="SMART" id="SM00824">
    <property type="entry name" value="PKS_TE"/>
    <property type="match status" value="1"/>
</dbReference>
<accession>A0A7M2SA05</accession>
<dbReference type="PANTHER" id="PTHR11487">
    <property type="entry name" value="THIOESTERASE"/>
    <property type="match status" value="1"/>
</dbReference>
<dbReference type="PANTHER" id="PTHR11487:SF0">
    <property type="entry name" value="S-ACYL FATTY ACID SYNTHASE THIOESTERASE, MEDIUM CHAIN"/>
    <property type="match status" value="1"/>
</dbReference>
<dbReference type="Proteomes" id="UP000594205">
    <property type="component" value="Chromosome"/>
</dbReference>
<dbReference type="AlphaFoldDB" id="A0A7M2SA05"/>
<evidence type="ECO:0000313" key="4">
    <source>
        <dbReference type="EMBL" id="QOV33126.1"/>
    </source>
</evidence>
<feature type="domain" description="Thioesterase TesA-like" evidence="3">
    <location>
        <begin position="28"/>
        <end position="240"/>
    </location>
</feature>
<dbReference type="InterPro" id="IPR001031">
    <property type="entry name" value="Thioesterase"/>
</dbReference>
<dbReference type="Pfam" id="PF00975">
    <property type="entry name" value="Thioesterase"/>
    <property type="match status" value="1"/>
</dbReference>
<dbReference type="KEGG" id="sfeu:IM697_22950"/>
<dbReference type="InterPro" id="IPR029058">
    <property type="entry name" value="AB_hydrolase_fold"/>
</dbReference>
<comment type="similarity">
    <text evidence="1">Belongs to the thioesterase family.</text>
</comment>
<name>A0A7M2SA05_9ACTN</name>
<dbReference type="InterPro" id="IPR012223">
    <property type="entry name" value="TEII"/>
</dbReference>
<dbReference type="RefSeq" id="WP_194037785.1">
    <property type="nucleotide sequence ID" value="NZ_CP063373.1"/>
</dbReference>
<sequence length="281" mass="30216">MPPPNTRTDQWIRAFGPTSDRPAGIRLLCFPYAGGSASFYHPMRLAVGDAAEVFGVQYPGRQERSAEPAPTGIEALVDGVCAELKESTDRPLVFFGHGMGAVVAYEVARRLEQESGTAPLGLIASGSRAPGVLVEEILHRRDDAGLIAEVRVLSGKASSLLDDAGIRNMILPTLRADYTAIETYRHSPGAELACPVTAFVGDVDPRVQMDHAHAWSRHTTAAFDLKVFPGGHFYLAAQWWAVGEMVRACLTAFGRAAGCWPELPADFDPSLTIPHHLSDGA</sequence>
<evidence type="ECO:0000313" key="5">
    <source>
        <dbReference type="Proteomes" id="UP000594205"/>
    </source>
</evidence>
<dbReference type="Gene3D" id="3.40.50.1820">
    <property type="entry name" value="alpha/beta hydrolase"/>
    <property type="match status" value="1"/>
</dbReference>
<protein>
    <submittedName>
        <fullName evidence="4">Thioesterase</fullName>
    </submittedName>
</protein>
<keyword evidence="2" id="KW-0378">Hydrolase</keyword>
<organism evidence="4 5">
    <name type="scientific">Streptomyces ferrugineus</name>
    <dbReference type="NCBI Taxonomy" id="1413221"/>
    <lineage>
        <taxon>Bacteria</taxon>
        <taxon>Bacillati</taxon>
        <taxon>Actinomycetota</taxon>
        <taxon>Actinomycetes</taxon>
        <taxon>Kitasatosporales</taxon>
        <taxon>Streptomycetaceae</taxon>
        <taxon>Streptomyces</taxon>
    </lineage>
</organism>
<reference evidence="4 5" key="1">
    <citation type="submission" date="2020-10" db="EMBL/GenBank/DDBJ databases">
        <title>Streptomyces ferrugineus complate genome analysis.</title>
        <authorList>
            <person name="Anwar N."/>
        </authorList>
    </citation>
    <scope>NUCLEOTIDE SEQUENCE [LARGE SCALE GENOMIC DNA]</scope>
    <source>
        <strain evidence="4 5">CCTCC AA2014009</strain>
    </source>
</reference>
<proteinExistence type="inferred from homology"/>
<evidence type="ECO:0000259" key="3">
    <source>
        <dbReference type="SMART" id="SM00824"/>
    </source>
</evidence>
<dbReference type="SUPFAM" id="SSF53474">
    <property type="entry name" value="alpha/beta-Hydrolases"/>
    <property type="match status" value="1"/>
</dbReference>
<evidence type="ECO:0000256" key="1">
    <source>
        <dbReference type="ARBA" id="ARBA00007169"/>
    </source>
</evidence>
<gene>
    <name evidence="4" type="ORF">IM697_22950</name>
</gene>
<keyword evidence="5" id="KW-1185">Reference proteome</keyword>
<dbReference type="GO" id="GO:0016787">
    <property type="term" value="F:hydrolase activity"/>
    <property type="evidence" value="ECO:0007669"/>
    <property type="project" value="UniProtKB-KW"/>
</dbReference>
<dbReference type="GO" id="GO:0008610">
    <property type="term" value="P:lipid biosynthetic process"/>
    <property type="evidence" value="ECO:0007669"/>
    <property type="project" value="TreeGrafter"/>
</dbReference>
<dbReference type="InterPro" id="IPR020802">
    <property type="entry name" value="TesA-like"/>
</dbReference>
<evidence type="ECO:0000256" key="2">
    <source>
        <dbReference type="ARBA" id="ARBA00022801"/>
    </source>
</evidence>